<dbReference type="OrthoDB" id="6918753at2"/>
<protein>
    <submittedName>
        <fullName evidence="1">Bacterial type II secretion system chaperone protein (Type_III_yscG)</fullName>
    </submittedName>
</protein>
<keyword evidence="2" id="KW-1185">Reference proteome</keyword>
<evidence type="ECO:0000313" key="2">
    <source>
        <dbReference type="Proteomes" id="UP000189545"/>
    </source>
</evidence>
<evidence type="ECO:0000313" key="1">
    <source>
        <dbReference type="EMBL" id="AQS40611.1"/>
    </source>
</evidence>
<accession>A0A1S6HYM7</accession>
<name>A0A1S6HYM7_9GAMM</name>
<proteinExistence type="predicted"/>
<organism evidence="1 2">
    <name type="scientific">Shewanella psychrophila</name>
    <dbReference type="NCBI Taxonomy" id="225848"/>
    <lineage>
        <taxon>Bacteria</taxon>
        <taxon>Pseudomonadati</taxon>
        <taxon>Pseudomonadota</taxon>
        <taxon>Gammaproteobacteria</taxon>
        <taxon>Alteromonadales</taxon>
        <taxon>Shewanellaceae</taxon>
        <taxon>Shewanella</taxon>
    </lineage>
</organism>
<sequence>MKIETKKLLAELAMIAIGQHQYSQAESIAASLSSDSQFTEIVASIRSLSLMNRGQYQAALDLLEPLALEHQDLICFTVLCADELGLATKLDFWLAKAAQSSSQSLQAFATSYQAP</sequence>
<dbReference type="InterPro" id="IPR011990">
    <property type="entry name" value="TPR-like_helical_dom_sf"/>
</dbReference>
<dbReference type="InterPro" id="IPR013348">
    <property type="entry name" value="T3SS_YscG_PscG"/>
</dbReference>
<dbReference type="STRING" id="225848.Sps_05548"/>
<dbReference type="Pfam" id="PF09477">
    <property type="entry name" value="Type_III_YscG"/>
    <property type="match status" value="1"/>
</dbReference>
<dbReference type="KEGG" id="spsw:Sps_05548"/>
<gene>
    <name evidence="1" type="ORF">Sps_05548</name>
</gene>
<dbReference type="EMBL" id="CP014782">
    <property type="protein sequence ID" value="AQS40611.1"/>
    <property type="molecule type" value="Genomic_DNA"/>
</dbReference>
<reference evidence="1 2" key="1">
    <citation type="submission" date="2016-03" db="EMBL/GenBank/DDBJ databases">
        <title>Complete genome sequence of Shewanella psychrophila WP2, a deep sea bacterium isolated from west Pacific sediment.</title>
        <authorList>
            <person name="Xu G."/>
            <person name="Jian H."/>
        </authorList>
    </citation>
    <scope>NUCLEOTIDE SEQUENCE [LARGE SCALE GENOMIC DNA]</scope>
    <source>
        <strain evidence="1 2">WP2</strain>
    </source>
</reference>
<dbReference type="RefSeq" id="WP_077755384.1">
    <property type="nucleotide sequence ID" value="NZ_CP014782.1"/>
</dbReference>
<dbReference type="Gene3D" id="1.25.40.10">
    <property type="entry name" value="Tetratricopeptide repeat domain"/>
    <property type="match status" value="1"/>
</dbReference>
<dbReference type="Proteomes" id="UP000189545">
    <property type="component" value="Chromosome"/>
</dbReference>
<dbReference type="AlphaFoldDB" id="A0A1S6HYM7"/>